<keyword evidence="5" id="KW-1185">Reference proteome</keyword>
<evidence type="ECO:0000313" key="5">
    <source>
        <dbReference type="Proteomes" id="UP001596380"/>
    </source>
</evidence>
<dbReference type="SUPFAM" id="SSF54427">
    <property type="entry name" value="NTF2-like"/>
    <property type="match status" value="1"/>
</dbReference>
<proteinExistence type="predicted"/>
<protein>
    <recommendedName>
        <fullName evidence="6">Mce-associated membrane protein</fullName>
    </recommendedName>
</protein>
<comment type="caution">
    <text evidence="4">The sequence shown here is derived from an EMBL/GenBank/DDBJ whole genome shotgun (WGS) entry which is preliminary data.</text>
</comment>
<dbReference type="PANTHER" id="PTHR37042">
    <property type="entry name" value="OUTER MEMBRANE PROTEIN RV1973"/>
    <property type="match status" value="1"/>
</dbReference>
<gene>
    <name evidence="4" type="ORF">ACFQKB_12570</name>
</gene>
<evidence type="ECO:0000313" key="4">
    <source>
        <dbReference type="EMBL" id="MFC6880596.1"/>
    </source>
</evidence>
<evidence type="ECO:0008006" key="6">
    <source>
        <dbReference type="Google" id="ProtNLM"/>
    </source>
</evidence>
<evidence type="ECO:0000256" key="2">
    <source>
        <dbReference type="ARBA" id="ARBA00023136"/>
    </source>
</evidence>
<organism evidence="4 5">
    <name type="scientific">Actinomadura yumaensis</name>
    <dbReference type="NCBI Taxonomy" id="111807"/>
    <lineage>
        <taxon>Bacteria</taxon>
        <taxon>Bacillati</taxon>
        <taxon>Actinomycetota</taxon>
        <taxon>Actinomycetes</taxon>
        <taxon>Streptosporangiales</taxon>
        <taxon>Thermomonosporaceae</taxon>
        <taxon>Actinomadura</taxon>
    </lineage>
</organism>
<reference evidence="5" key="1">
    <citation type="journal article" date="2019" name="Int. J. Syst. Evol. Microbiol.">
        <title>The Global Catalogue of Microorganisms (GCM) 10K type strain sequencing project: providing services to taxonomists for standard genome sequencing and annotation.</title>
        <authorList>
            <consortium name="The Broad Institute Genomics Platform"/>
            <consortium name="The Broad Institute Genome Sequencing Center for Infectious Disease"/>
            <person name="Wu L."/>
            <person name="Ma J."/>
        </authorList>
    </citation>
    <scope>NUCLEOTIDE SEQUENCE [LARGE SCALE GENOMIC DNA]</scope>
    <source>
        <strain evidence="5">JCM 3369</strain>
    </source>
</reference>
<keyword evidence="2" id="KW-0472">Membrane</keyword>
<dbReference type="EMBL" id="JBHSXS010000005">
    <property type="protein sequence ID" value="MFC6880596.1"/>
    <property type="molecule type" value="Genomic_DNA"/>
</dbReference>
<dbReference type="InterPro" id="IPR032710">
    <property type="entry name" value="NTF2-like_dom_sf"/>
</dbReference>
<evidence type="ECO:0000256" key="1">
    <source>
        <dbReference type="ARBA" id="ARBA00004370"/>
    </source>
</evidence>
<dbReference type="RefSeq" id="WP_175250033.1">
    <property type="nucleotide sequence ID" value="NZ_JBHSXE010000001.1"/>
</dbReference>
<dbReference type="PANTHER" id="PTHR37042:SF4">
    <property type="entry name" value="OUTER MEMBRANE PROTEIN RV1973"/>
    <property type="match status" value="1"/>
</dbReference>
<comment type="subcellular location">
    <subcellularLocation>
        <location evidence="1">Membrane</location>
    </subcellularLocation>
</comment>
<feature type="region of interest" description="Disordered" evidence="3">
    <location>
        <begin position="1"/>
        <end position="20"/>
    </location>
</feature>
<sequence>MPDTLTRGAARRGPRAPLASFDPVPRTATAIATLAALFAAWAGWSWYSAANDGSFGYSRTRDEVLRSGEQAVQNLNTLDYRDVGTGLKTWQDSTTSGLYDQITQGRAGFEDSVRKARTVTSARVLEGAVSELDERSGKASVIVALQITVTPPGGAPVTKQSRMVGELARTSSGWKLSDLGQAPMGTS</sequence>
<accession>A0ABW2CJ30</accession>
<evidence type="ECO:0000256" key="3">
    <source>
        <dbReference type="SAM" id="MobiDB-lite"/>
    </source>
</evidence>
<dbReference type="Proteomes" id="UP001596380">
    <property type="component" value="Unassembled WGS sequence"/>
</dbReference>
<name>A0ABW2CJ30_9ACTN</name>